<accession>A0ACC1ST73</accession>
<organism evidence="1 2">
    <name type="scientific">Fusarium decemcellulare</name>
    <dbReference type="NCBI Taxonomy" id="57161"/>
    <lineage>
        <taxon>Eukaryota</taxon>
        <taxon>Fungi</taxon>
        <taxon>Dikarya</taxon>
        <taxon>Ascomycota</taxon>
        <taxon>Pezizomycotina</taxon>
        <taxon>Sordariomycetes</taxon>
        <taxon>Hypocreomycetidae</taxon>
        <taxon>Hypocreales</taxon>
        <taxon>Nectriaceae</taxon>
        <taxon>Fusarium</taxon>
        <taxon>Fusarium decemcellulare species complex</taxon>
    </lineage>
</organism>
<reference evidence="1" key="1">
    <citation type="submission" date="2022-08" db="EMBL/GenBank/DDBJ databases">
        <title>Genome Sequence of Fusarium decemcellulare.</title>
        <authorList>
            <person name="Buettner E."/>
        </authorList>
    </citation>
    <scope>NUCLEOTIDE SEQUENCE</scope>
    <source>
        <strain evidence="1">Babe19</strain>
    </source>
</reference>
<sequence>MAMAHGFVEPQKGSFIIVGCGYGGLGAAIELPRKGFDVEVFEAAKHLTTQGDVIHLSPNGTRVLAKWGTVLDETKRQAASISKAVYHDREGNKLLESELTMGDSGFPELYCNRGEVQRVMYEHGKSLGIKFHFGTRITSYYEDDTNAGVYVGETLYKAHGVIAADGIHSVARTVTTGQEDRPVGSGFAVYRTWFPLDCLKDDPLTSHYVTSGENCFHVWLDRDIHAMVVTNQSLRGCVVFCTHKDTAESHESWSSPGKVEDELSLLEGWDETLRAVVSKIPPGRLVDWKLLWRDQARKWVSEKGRIVLLGDSAHPHLPTSGTGAVMAFEDAATIAAVIDDLACTRRERTSLTMRLGWETRHRWHRTDVKEIATNAEVLKMPQPKWLTAHDAEKYAYEKIKEATRSLQENVPFMSTNTYEGYIHEDWTIETMLELTEKGEGFEYLIQEGDNLDQKL</sequence>
<dbReference type="Proteomes" id="UP001148629">
    <property type="component" value="Unassembled WGS sequence"/>
</dbReference>
<evidence type="ECO:0000313" key="1">
    <source>
        <dbReference type="EMBL" id="KAJ3545767.1"/>
    </source>
</evidence>
<gene>
    <name evidence="1" type="ORF">NM208_g2348</name>
</gene>
<dbReference type="EMBL" id="JANRMS010000138">
    <property type="protein sequence ID" value="KAJ3545767.1"/>
    <property type="molecule type" value="Genomic_DNA"/>
</dbReference>
<name>A0ACC1ST73_9HYPO</name>
<keyword evidence="2" id="KW-1185">Reference proteome</keyword>
<protein>
    <submittedName>
        <fullName evidence="1">Uncharacterized protein</fullName>
    </submittedName>
</protein>
<evidence type="ECO:0000313" key="2">
    <source>
        <dbReference type="Proteomes" id="UP001148629"/>
    </source>
</evidence>
<comment type="caution">
    <text evidence="1">The sequence shown here is derived from an EMBL/GenBank/DDBJ whole genome shotgun (WGS) entry which is preliminary data.</text>
</comment>
<proteinExistence type="predicted"/>